<reference evidence="15" key="2">
    <citation type="submission" date="2007-04" db="EMBL/GenBank/DDBJ databases">
        <title>The genome of the human body louse.</title>
        <authorList>
            <consortium name="The Human Body Louse Genome Consortium"/>
            <person name="Kirkness E."/>
            <person name="Walenz B."/>
            <person name="Hass B."/>
            <person name="Bruggner R."/>
            <person name="Strausberg R."/>
        </authorList>
    </citation>
    <scope>NUCLEOTIDE SEQUENCE</scope>
    <source>
        <strain evidence="15">USDA</strain>
    </source>
</reference>
<gene>
    <name evidence="16" type="primary">8238475</name>
    <name evidence="15" type="ORF">Phum_PHUM200260</name>
</gene>
<dbReference type="NCBIfam" id="TIGR00456">
    <property type="entry name" value="argS"/>
    <property type="match status" value="1"/>
</dbReference>
<evidence type="ECO:0000256" key="11">
    <source>
        <dbReference type="ARBA" id="ARBA00049339"/>
    </source>
</evidence>
<evidence type="ECO:0000256" key="5">
    <source>
        <dbReference type="ARBA" id="ARBA00022598"/>
    </source>
</evidence>
<evidence type="ECO:0000256" key="8">
    <source>
        <dbReference type="ARBA" id="ARBA00022917"/>
    </source>
</evidence>
<keyword evidence="4" id="KW-0963">Cytoplasm</keyword>
<evidence type="ECO:0000256" key="3">
    <source>
        <dbReference type="ARBA" id="ARBA00012837"/>
    </source>
</evidence>
<dbReference type="PROSITE" id="PS00178">
    <property type="entry name" value="AA_TRNA_LIGASE_I"/>
    <property type="match status" value="1"/>
</dbReference>
<dbReference type="InterPro" id="IPR036695">
    <property type="entry name" value="Arg-tRNA-synth_N_sf"/>
</dbReference>
<dbReference type="InterPro" id="IPR001412">
    <property type="entry name" value="aa-tRNA-synth_I_CS"/>
</dbReference>
<dbReference type="PANTHER" id="PTHR11956">
    <property type="entry name" value="ARGINYL-TRNA SYNTHETASE"/>
    <property type="match status" value="1"/>
</dbReference>
<dbReference type="GO" id="GO:0005829">
    <property type="term" value="C:cytosol"/>
    <property type="evidence" value="ECO:0007669"/>
    <property type="project" value="UniProtKB-SubCell"/>
</dbReference>
<keyword evidence="6 13" id="KW-0547">Nucleotide-binding</keyword>
<dbReference type="InterPro" id="IPR001278">
    <property type="entry name" value="Arg-tRNA-ligase"/>
</dbReference>
<evidence type="ECO:0000313" key="17">
    <source>
        <dbReference type="Proteomes" id="UP000009046"/>
    </source>
</evidence>
<dbReference type="InParanoid" id="E0VH36"/>
<keyword evidence="5 13" id="KW-0436">Ligase</keyword>
<feature type="domain" description="Arginyl tRNA synthetase N-terminal" evidence="14">
    <location>
        <begin position="62"/>
        <end position="150"/>
    </location>
</feature>
<protein>
    <recommendedName>
        <fullName evidence="12">Probable arginine--tRNA ligase, cytoplasmic</fullName>
        <ecNumber evidence="3">6.1.1.19</ecNumber>
    </recommendedName>
    <alternativeName>
        <fullName evidence="10">Arginyl-tRNA synthetase</fullName>
    </alternativeName>
</protein>
<dbReference type="KEGG" id="phu:Phum_PHUM200260"/>
<name>E0VH36_PEDHC</name>
<proteinExistence type="inferred from homology"/>
<dbReference type="Proteomes" id="UP000009046">
    <property type="component" value="Unassembled WGS sequence"/>
</dbReference>
<dbReference type="OrthoDB" id="68056at2759"/>
<evidence type="ECO:0000256" key="7">
    <source>
        <dbReference type="ARBA" id="ARBA00022840"/>
    </source>
</evidence>
<dbReference type="PANTHER" id="PTHR11956:SF5">
    <property type="entry name" value="ARGININE--TRNA LIGASE, CYTOPLASMIC"/>
    <property type="match status" value="1"/>
</dbReference>
<dbReference type="STRING" id="121224.E0VH36"/>
<comment type="subcellular location">
    <subcellularLocation>
        <location evidence="1">Cytoplasm</location>
        <location evidence="1">Cytosol</location>
    </subcellularLocation>
</comment>
<dbReference type="InterPro" id="IPR035684">
    <property type="entry name" value="ArgRS_core"/>
</dbReference>
<dbReference type="eggNOG" id="KOG4426">
    <property type="taxonomic scope" value="Eukaryota"/>
</dbReference>
<accession>E0VH36</accession>
<comment type="similarity">
    <text evidence="2 13">Belongs to the class-I aminoacyl-tRNA synthetase family.</text>
</comment>
<evidence type="ECO:0000256" key="13">
    <source>
        <dbReference type="RuleBase" id="RU363038"/>
    </source>
</evidence>
<dbReference type="GeneID" id="8238475"/>
<comment type="catalytic activity">
    <reaction evidence="11">
        <text>tRNA(Arg) + L-arginine + ATP = L-arginyl-tRNA(Arg) + AMP + diphosphate</text>
        <dbReference type="Rhea" id="RHEA:20301"/>
        <dbReference type="Rhea" id="RHEA-COMP:9658"/>
        <dbReference type="Rhea" id="RHEA-COMP:9673"/>
        <dbReference type="ChEBI" id="CHEBI:30616"/>
        <dbReference type="ChEBI" id="CHEBI:32682"/>
        <dbReference type="ChEBI" id="CHEBI:33019"/>
        <dbReference type="ChEBI" id="CHEBI:78442"/>
        <dbReference type="ChEBI" id="CHEBI:78513"/>
        <dbReference type="ChEBI" id="CHEBI:456215"/>
        <dbReference type="EC" id="6.1.1.19"/>
    </reaction>
</comment>
<dbReference type="FunCoup" id="E0VH36">
    <property type="interactions" value="1293"/>
</dbReference>
<dbReference type="EMBL" id="DS235157">
    <property type="protein sequence ID" value="EEB12692.1"/>
    <property type="molecule type" value="Genomic_DNA"/>
</dbReference>
<dbReference type="GO" id="GO:0017101">
    <property type="term" value="C:aminoacyl-tRNA synthetase multienzyme complex"/>
    <property type="evidence" value="ECO:0007669"/>
    <property type="project" value="UniProtKB-ARBA"/>
</dbReference>
<keyword evidence="9 13" id="KW-0030">Aminoacyl-tRNA synthetase</keyword>
<dbReference type="FunFam" id="3.40.50.620:FF:000084">
    <property type="entry name" value="arginine--tRNA ligase, cytoplasmic"/>
    <property type="match status" value="1"/>
</dbReference>
<reference evidence="16" key="3">
    <citation type="submission" date="2020-05" db="UniProtKB">
        <authorList>
            <consortium name="EnsemblMetazoa"/>
        </authorList>
    </citation>
    <scope>IDENTIFICATION</scope>
    <source>
        <strain evidence="16">USDA</strain>
    </source>
</reference>
<dbReference type="InterPro" id="IPR005148">
    <property type="entry name" value="Arg-tRNA-synth_N"/>
</dbReference>
<dbReference type="FunFam" id="3.30.1360.70:FF:000002">
    <property type="entry name" value="arginine--tRNA ligase, cytoplasmic"/>
    <property type="match status" value="1"/>
</dbReference>
<evidence type="ECO:0000256" key="4">
    <source>
        <dbReference type="ARBA" id="ARBA00022490"/>
    </source>
</evidence>
<dbReference type="VEuPathDB" id="VectorBase:PHUM200260"/>
<reference evidence="15" key="1">
    <citation type="submission" date="2007-04" db="EMBL/GenBank/DDBJ databases">
        <title>Annotation of Pediculus humanus corporis strain USDA.</title>
        <authorList>
            <person name="Kirkness E."/>
            <person name="Hannick L."/>
            <person name="Hass B."/>
            <person name="Bruggner R."/>
            <person name="Lawson D."/>
            <person name="Bidwell S."/>
            <person name="Joardar V."/>
            <person name="Caler E."/>
            <person name="Walenz B."/>
            <person name="Inman J."/>
            <person name="Schobel S."/>
            <person name="Galinsky K."/>
            <person name="Amedeo P."/>
            <person name="Strausberg R."/>
        </authorList>
    </citation>
    <scope>NUCLEOTIDE SEQUENCE</scope>
    <source>
        <strain evidence="15">USDA</strain>
    </source>
</reference>
<dbReference type="Pfam" id="PF03485">
    <property type="entry name" value="Arg_tRNA_synt_N"/>
    <property type="match status" value="1"/>
</dbReference>
<dbReference type="OMA" id="NKPLHLG"/>
<dbReference type="RefSeq" id="XP_002425430.1">
    <property type="nucleotide sequence ID" value="XM_002425385.1"/>
</dbReference>
<dbReference type="CDD" id="cd00671">
    <property type="entry name" value="ArgRS_core"/>
    <property type="match status" value="1"/>
</dbReference>
<evidence type="ECO:0000256" key="2">
    <source>
        <dbReference type="ARBA" id="ARBA00005594"/>
    </source>
</evidence>
<evidence type="ECO:0000259" key="14">
    <source>
        <dbReference type="SMART" id="SM01016"/>
    </source>
</evidence>
<evidence type="ECO:0000313" key="15">
    <source>
        <dbReference type="EMBL" id="EEB12692.1"/>
    </source>
</evidence>
<dbReference type="EnsemblMetazoa" id="PHUM200260-RA">
    <property type="protein sequence ID" value="PHUM200260-PA"/>
    <property type="gene ID" value="PHUM200260"/>
</dbReference>
<dbReference type="GO" id="GO:0005524">
    <property type="term" value="F:ATP binding"/>
    <property type="evidence" value="ECO:0007669"/>
    <property type="project" value="UniProtKB-KW"/>
</dbReference>
<dbReference type="GO" id="GO:0004814">
    <property type="term" value="F:arginine-tRNA ligase activity"/>
    <property type="evidence" value="ECO:0007669"/>
    <property type="project" value="UniProtKB-EC"/>
</dbReference>
<evidence type="ECO:0000256" key="6">
    <source>
        <dbReference type="ARBA" id="ARBA00022741"/>
    </source>
</evidence>
<dbReference type="SUPFAM" id="SSF55190">
    <property type="entry name" value="Arginyl-tRNA synthetase (ArgRS), N-terminal 'additional' domain"/>
    <property type="match status" value="1"/>
</dbReference>
<dbReference type="SMART" id="SM01016">
    <property type="entry name" value="Arg_tRNA_synt_N"/>
    <property type="match status" value="1"/>
</dbReference>
<evidence type="ECO:0000256" key="10">
    <source>
        <dbReference type="ARBA" id="ARBA00033033"/>
    </source>
</evidence>
<sequence>MDLNKKITFSEIDEENCDDPEIIALLNENKKLKYRLTILKNSGINPNDVSCKEERSFYSIQNTLVSIFKEAIQRAFPELKNAPVVIAASNNSKFGDYQCNSAMPIVQLLKSEGKKSNPREVAEKIKSCVSPHNLIEKLEVAGAGFINVTLSRTEGQNCLQFILKNGVLPPKVNAKCRVIVDFSSPNIAKEMHVGHLRSTIIGDSISNLLEFLGHDVVRVNHVGDWGTQFGMLIAHLEDKFPDYLTKSPPIQDLQAFYKESKKRFDEDEAFKKRAYNCVVQLQSHHPDYLKAWNLICDVSRKEFQKIYQRLDIRITEKGESFYQTRMEKLVKELEAKNFLVEDEGRKIMWGDSSSIPFTIVKSDGGFTYDTSDLACIKYRIEEEKADWIIYVTDSGQSTHFDVLQKCAIKCGILNPEKVRIDFVGFGVVLGEDKKKFKTRSGETVRLVDLMDEGLKRSLEKLKEKKRDEVLTPEELKKAQESVAYGCIKYADLSHNRNHEYVFSFEKMLDDRGNTAVYLLYALTRIKSIARSAGVTSQQLLEASKTTQISLDHDKEWNLGKVNFLCYSNFPTYFLQ</sequence>
<keyword evidence="8 13" id="KW-0648">Protein biosynthesis</keyword>
<dbReference type="Pfam" id="PF00750">
    <property type="entry name" value="tRNA-synt_1d"/>
    <property type="match status" value="1"/>
</dbReference>
<keyword evidence="7 13" id="KW-0067">ATP-binding</keyword>
<dbReference type="InterPro" id="IPR014729">
    <property type="entry name" value="Rossmann-like_a/b/a_fold"/>
</dbReference>
<dbReference type="SUPFAM" id="SSF52374">
    <property type="entry name" value="Nucleotidylyl transferase"/>
    <property type="match status" value="1"/>
</dbReference>
<evidence type="ECO:0000256" key="12">
    <source>
        <dbReference type="ARBA" id="ARBA00071644"/>
    </source>
</evidence>
<dbReference type="Gene3D" id="3.30.1360.70">
    <property type="entry name" value="Arginyl tRNA synthetase N-terminal domain"/>
    <property type="match status" value="1"/>
</dbReference>
<organism>
    <name type="scientific">Pediculus humanus subsp. corporis</name>
    <name type="common">Body louse</name>
    <dbReference type="NCBI Taxonomy" id="121224"/>
    <lineage>
        <taxon>Eukaryota</taxon>
        <taxon>Metazoa</taxon>
        <taxon>Ecdysozoa</taxon>
        <taxon>Arthropoda</taxon>
        <taxon>Hexapoda</taxon>
        <taxon>Insecta</taxon>
        <taxon>Pterygota</taxon>
        <taxon>Neoptera</taxon>
        <taxon>Paraneoptera</taxon>
        <taxon>Psocodea</taxon>
        <taxon>Troctomorpha</taxon>
        <taxon>Phthiraptera</taxon>
        <taxon>Anoplura</taxon>
        <taxon>Pediculidae</taxon>
        <taxon>Pediculus</taxon>
    </lineage>
</organism>
<evidence type="ECO:0000256" key="1">
    <source>
        <dbReference type="ARBA" id="ARBA00004514"/>
    </source>
</evidence>
<keyword evidence="17" id="KW-1185">Reference proteome</keyword>
<evidence type="ECO:0000256" key="9">
    <source>
        <dbReference type="ARBA" id="ARBA00023146"/>
    </source>
</evidence>
<dbReference type="HOGENOM" id="CLU_006406_5_1_1"/>
<dbReference type="AlphaFoldDB" id="E0VH36"/>
<dbReference type="EC" id="6.1.1.19" evidence="3"/>
<dbReference type="CTD" id="8238475"/>
<dbReference type="PRINTS" id="PR01038">
    <property type="entry name" value="TRNASYNTHARG"/>
</dbReference>
<dbReference type="EMBL" id="AAZO01002320">
    <property type="status" value="NOT_ANNOTATED_CDS"/>
    <property type="molecule type" value="Genomic_DNA"/>
</dbReference>
<evidence type="ECO:0000313" key="16">
    <source>
        <dbReference type="EnsemblMetazoa" id="PHUM200260-PA"/>
    </source>
</evidence>
<dbReference type="GO" id="GO:0006420">
    <property type="term" value="P:arginyl-tRNA aminoacylation"/>
    <property type="evidence" value="ECO:0007669"/>
    <property type="project" value="InterPro"/>
</dbReference>
<dbReference type="Gene3D" id="3.40.50.620">
    <property type="entry name" value="HUPs"/>
    <property type="match status" value="1"/>
</dbReference>